<reference evidence="2 3" key="1">
    <citation type="journal article" date="2010" name="Genome Res.">
        <title>Genomic, proteomic, and transcriptomic analysis of virulent and avirulent Rickettsia prowazekii reveals its adaptive mutation capabilities.</title>
        <authorList>
            <person name="Bechah Y."/>
            <person name="El Karkouri K."/>
            <person name="Mediannikov O."/>
            <person name="Leroy Q."/>
            <person name="Pelletier N."/>
            <person name="Robert C."/>
            <person name="Medigue C."/>
            <person name="Mege J.L."/>
            <person name="Raoult D."/>
        </authorList>
    </citation>
    <scope>NUCLEOTIDE SEQUENCE [LARGE SCALE GENOMIC DNA]</scope>
    <source>
        <strain evidence="2 3">Rp22</strain>
    </source>
</reference>
<dbReference type="RefSeq" id="WP_004596514.1">
    <property type="nucleotide sequence ID" value="NC_017560.1"/>
</dbReference>
<dbReference type="EMBL" id="CP001584">
    <property type="protein sequence ID" value="ADE29595.1"/>
    <property type="molecule type" value="Genomic_DNA"/>
</dbReference>
<keyword evidence="1" id="KW-1133">Transmembrane helix</keyword>
<dbReference type="PATRIC" id="fig|449216.3.peg.85"/>
<sequence length="59" mass="6744">MIASIWYAELGCASAIAFIFPLIFCVKLDYKCIGIFIINSLHDQYYKPDIMLERAIIIA</sequence>
<name>D5AW06_RICPP</name>
<organism evidence="2 3">
    <name type="scientific">Rickettsia prowazekii (strain Rp22)</name>
    <dbReference type="NCBI Taxonomy" id="449216"/>
    <lineage>
        <taxon>Bacteria</taxon>
        <taxon>Pseudomonadati</taxon>
        <taxon>Pseudomonadota</taxon>
        <taxon>Alphaproteobacteria</taxon>
        <taxon>Rickettsiales</taxon>
        <taxon>Rickettsiaceae</taxon>
        <taxon>Rickettsieae</taxon>
        <taxon>Rickettsia</taxon>
        <taxon>typhus group</taxon>
    </lineage>
</organism>
<evidence type="ECO:0000256" key="1">
    <source>
        <dbReference type="SAM" id="Phobius"/>
    </source>
</evidence>
<dbReference type="SMR" id="D5AW06"/>
<dbReference type="Proteomes" id="UP000006931">
    <property type="component" value="Chromosome"/>
</dbReference>
<dbReference type="GeneID" id="57569215"/>
<protein>
    <submittedName>
        <fullName evidence="2">Uncharacterized protein</fullName>
    </submittedName>
</protein>
<evidence type="ECO:0000313" key="3">
    <source>
        <dbReference type="Proteomes" id="UP000006931"/>
    </source>
</evidence>
<keyword evidence="1" id="KW-0472">Membrane</keyword>
<proteinExistence type="predicted"/>
<dbReference type="HOGENOM" id="CLU_2957758_0_0_5"/>
<accession>D5AW06</accession>
<feature type="transmembrane region" description="Helical" evidence="1">
    <location>
        <begin position="6"/>
        <end position="26"/>
    </location>
</feature>
<dbReference type="AlphaFoldDB" id="D5AW06"/>
<keyword evidence="1" id="KW-0812">Transmembrane</keyword>
<dbReference type="KEGG" id="rpq:rpr22_0088"/>
<gene>
    <name evidence="2" type="ORF">rpr22_0088</name>
</gene>
<evidence type="ECO:0000313" key="2">
    <source>
        <dbReference type="EMBL" id="ADE29595.1"/>
    </source>
</evidence>